<evidence type="ECO:0000259" key="2">
    <source>
        <dbReference type="Pfam" id="PF05170"/>
    </source>
</evidence>
<dbReference type="GO" id="GO:0090313">
    <property type="term" value="P:regulation of protein targeting to membrane"/>
    <property type="evidence" value="ECO:0007669"/>
    <property type="project" value="TreeGrafter"/>
</dbReference>
<evidence type="ECO:0000256" key="1">
    <source>
        <dbReference type="SAM" id="MobiDB-lite"/>
    </source>
</evidence>
<feature type="region of interest" description="Disordered" evidence="1">
    <location>
        <begin position="116"/>
        <end position="136"/>
    </location>
</feature>
<gene>
    <name evidence="3" type="ORF">PMPD1_2856</name>
</gene>
<feature type="compositionally biased region" description="Basic and acidic residues" evidence="1">
    <location>
        <begin position="595"/>
        <end position="614"/>
    </location>
</feature>
<proteinExistence type="predicted"/>
<dbReference type="Proteomes" id="UP000505325">
    <property type="component" value="Chromosome"/>
</dbReference>
<reference evidence="3 4" key="1">
    <citation type="submission" date="2020-06" db="EMBL/GenBank/DDBJ databases">
        <title>Genome sequence of Paramixta manurensis strain PD-1.</title>
        <authorList>
            <person name="Lee C.W."/>
            <person name="Kim J."/>
        </authorList>
    </citation>
    <scope>NUCLEOTIDE SEQUENCE [LARGE SCALE GENOMIC DNA]</scope>
    <source>
        <strain evidence="3 4">PD-1</strain>
    </source>
</reference>
<dbReference type="RefSeq" id="WP_173634710.1">
    <property type="nucleotide sequence ID" value="NZ_CP054212.1"/>
</dbReference>
<dbReference type="NCBIfam" id="NF008091">
    <property type="entry name" value="PRK10833.1"/>
    <property type="match status" value="1"/>
</dbReference>
<dbReference type="PANTHER" id="PTHR30441:SF4">
    <property type="entry name" value="PROTEIN ASMA"/>
    <property type="match status" value="1"/>
</dbReference>
<accession>A0A6M8URQ1</accession>
<dbReference type="Pfam" id="PF05170">
    <property type="entry name" value="AsmA"/>
    <property type="match status" value="2"/>
</dbReference>
<name>A0A6M8URQ1_9GAMM</name>
<feature type="domain" description="AsmA" evidence="2">
    <location>
        <begin position="223"/>
        <end position="508"/>
    </location>
</feature>
<dbReference type="GO" id="GO:0005886">
    <property type="term" value="C:plasma membrane"/>
    <property type="evidence" value="ECO:0007669"/>
    <property type="project" value="TreeGrafter"/>
</dbReference>
<dbReference type="AlphaFoldDB" id="A0A6M8URQ1"/>
<organism evidence="3 4">
    <name type="scientific">Paramixta manurensis</name>
    <dbReference type="NCBI Taxonomy" id="2740817"/>
    <lineage>
        <taxon>Bacteria</taxon>
        <taxon>Pseudomonadati</taxon>
        <taxon>Pseudomonadota</taxon>
        <taxon>Gammaproteobacteria</taxon>
        <taxon>Enterobacterales</taxon>
        <taxon>Erwiniaceae</taxon>
        <taxon>Paramixta</taxon>
    </lineage>
</organism>
<dbReference type="PANTHER" id="PTHR30441">
    <property type="entry name" value="DUF748 DOMAIN-CONTAINING PROTEIN"/>
    <property type="match status" value="1"/>
</dbReference>
<dbReference type="KEGG" id="pmak:PMPD1_2856"/>
<dbReference type="EMBL" id="CP054212">
    <property type="protein sequence ID" value="QKJ87793.1"/>
    <property type="molecule type" value="Genomic_DNA"/>
</dbReference>
<feature type="region of interest" description="Disordered" evidence="1">
    <location>
        <begin position="593"/>
        <end position="614"/>
    </location>
</feature>
<protein>
    <submittedName>
        <fullName evidence="3">Membrane assembly protein AsmA</fullName>
    </submittedName>
</protein>
<sequence length="614" mass="67244">MRRLITTLAILLVVVVAGMTALVLLVNPNDFRAYMVQQVEQRSGYQLHLEGSLRWHVWPQLSILAGRMSVTAPGAHQPLVTAENMRLDVNLLPLLSHQLSVKQVLLKNAVVRVTADSETQKPENAPVGPRDSSTPEAISGWKFDIGKLQVVDSLLVWQPPGGEEITFRDLNLDMEQSDRKQANLEVSTRVNRDQRKLQLSLKGAMDVSEYPHRLSGKIDELTYQLNGADLPTQGIQGDAVMSASWDNDAQRFTLSDLQLKANESQLNGTLSGTLGTKPQIEVALHSPRLDFDKLLGISSDNAAGQVGGAAGAGISRAPVIAERTEHDNANNPLNFMVASLKMRLDALRWRGVELQNVTLDAQNQQGLLAINTFSGQQGKGRFSLPGSVDVRAAQTQVNLRPDLQDIALSPLLKAFALPDTVDGLLSLQGVLQGEGLSVDAFRQVWQGRASVALTNARFAGLNFQQMIQRAVERNSGRVSGDDAESNDTQIERLQGSTTLNHGTLSLTQLEGNSSRLNLTGGGAVDMAKQQCDITFNIKVTAGWKGDDALVETLRQTAVPLRIYGSWDSLQYSLQVDQLLRKRVQDAAKSRLNQWVDRHPDNNKANDVKKLLKQP</sequence>
<keyword evidence="4" id="KW-1185">Reference proteome</keyword>
<dbReference type="InterPro" id="IPR052894">
    <property type="entry name" value="AsmA-related"/>
</dbReference>
<feature type="domain" description="AsmA" evidence="2">
    <location>
        <begin position="5"/>
        <end position="199"/>
    </location>
</feature>
<dbReference type="InterPro" id="IPR007844">
    <property type="entry name" value="AsmA"/>
</dbReference>
<evidence type="ECO:0000313" key="4">
    <source>
        <dbReference type="Proteomes" id="UP000505325"/>
    </source>
</evidence>
<evidence type="ECO:0000313" key="3">
    <source>
        <dbReference type="EMBL" id="QKJ87793.1"/>
    </source>
</evidence>